<dbReference type="RefSeq" id="WP_256421414.1">
    <property type="nucleotide sequence ID" value="NZ_JANHDI010000007.1"/>
</dbReference>
<comment type="caution">
    <text evidence="1">The sequence shown here is derived from an EMBL/GenBank/DDBJ whole genome shotgun (WGS) entry which is preliminary data.</text>
</comment>
<evidence type="ECO:0000313" key="2">
    <source>
        <dbReference type="Proteomes" id="UP001597085"/>
    </source>
</evidence>
<protein>
    <submittedName>
        <fullName evidence="1">Uncharacterized protein</fullName>
    </submittedName>
</protein>
<dbReference type="Proteomes" id="UP001597085">
    <property type="component" value="Unassembled WGS sequence"/>
</dbReference>
<accession>A0ABD6CIC8</accession>
<dbReference type="AlphaFoldDB" id="A0ABD6CIC8"/>
<name>A0ABD6CIC8_9EURY</name>
<proteinExistence type="predicted"/>
<reference evidence="1 2" key="1">
    <citation type="journal article" date="2019" name="Int. J. Syst. Evol. Microbiol.">
        <title>The Global Catalogue of Microorganisms (GCM) 10K type strain sequencing project: providing services to taxonomists for standard genome sequencing and annotation.</title>
        <authorList>
            <consortium name="The Broad Institute Genomics Platform"/>
            <consortium name="The Broad Institute Genome Sequencing Center for Infectious Disease"/>
            <person name="Wu L."/>
            <person name="Ma J."/>
        </authorList>
    </citation>
    <scope>NUCLEOTIDE SEQUENCE [LARGE SCALE GENOMIC DNA]</scope>
    <source>
        <strain evidence="1 2">CGMCC 1.12121</strain>
    </source>
</reference>
<sequence length="49" mass="5579">MPQRIHIDDRDSATEPEFYLPAGASPSFIANRLERIWATLFNHGVGPRK</sequence>
<dbReference type="EMBL" id="JBHUDK010000002">
    <property type="protein sequence ID" value="MFD1597773.1"/>
    <property type="molecule type" value="Genomic_DNA"/>
</dbReference>
<evidence type="ECO:0000313" key="1">
    <source>
        <dbReference type="EMBL" id="MFD1597773.1"/>
    </source>
</evidence>
<keyword evidence="2" id="KW-1185">Reference proteome</keyword>
<gene>
    <name evidence="1" type="ORF">ACFSBX_02200</name>
</gene>
<organism evidence="1 2">
    <name type="scientific">Halobellus rarus</name>
    <dbReference type="NCBI Taxonomy" id="1126237"/>
    <lineage>
        <taxon>Archaea</taxon>
        <taxon>Methanobacteriati</taxon>
        <taxon>Methanobacteriota</taxon>
        <taxon>Stenosarchaea group</taxon>
        <taxon>Halobacteria</taxon>
        <taxon>Halobacteriales</taxon>
        <taxon>Haloferacaceae</taxon>
        <taxon>Halobellus</taxon>
    </lineage>
</organism>